<evidence type="ECO:0000256" key="3">
    <source>
        <dbReference type="ARBA" id="ARBA00022630"/>
    </source>
</evidence>
<evidence type="ECO:0000256" key="2">
    <source>
        <dbReference type="ARBA" id="ARBA00007801"/>
    </source>
</evidence>
<keyword evidence="9" id="KW-1185">Reference proteome</keyword>
<dbReference type="InterPro" id="IPR036188">
    <property type="entry name" value="FAD/NAD-bd_sf"/>
</dbReference>
<evidence type="ECO:0000256" key="5">
    <source>
        <dbReference type="ARBA" id="ARBA00023002"/>
    </source>
</evidence>
<dbReference type="PANTHER" id="PTHR43004">
    <property type="entry name" value="TRK SYSTEM POTASSIUM UPTAKE PROTEIN"/>
    <property type="match status" value="1"/>
</dbReference>
<feature type="domain" description="Phenol hydroxylase-like C-terminal dimerisation" evidence="7">
    <location>
        <begin position="478"/>
        <end position="529"/>
    </location>
</feature>
<keyword evidence="5" id="KW-0560">Oxidoreductase</keyword>
<feature type="domain" description="FAD-binding" evidence="6">
    <location>
        <begin position="5"/>
        <end position="351"/>
    </location>
</feature>
<dbReference type="Gene3D" id="3.50.50.60">
    <property type="entry name" value="FAD/NAD(P)-binding domain"/>
    <property type="match status" value="1"/>
</dbReference>
<comment type="cofactor">
    <cofactor evidence="1">
        <name>FAD</name>
        <dbReference type="ChEBI" id="CHEBI:57692"/>
    </cofactor>
</comment>
<evidence type="ECO:0000259" key="6">
    <source>
        <dbReference type="Pfam" id="PF01494"/>
    </source>
</evidence>
<dbReference type="SUPFAM" id="SSF52833">
    <property type="entry name" value="Thioredoxin-like"/>
    <property type="match status" value="1"/>
</dbReference>
<dbReference type="Proteomes" id="UP001221142">
    <property type="component" value="Unassembled WGS sequence"/>
</dbReference>
<dbReference type="GO" id="GO:0071949">
    <property type="term" value="F:FAD binding"/>
    <property type="evidence" value="ECO:0007669"/>
    <property type="project" value="InterPro"/>
</dbReference>
<dbReference type="InterPro" id="IPR012941">
    <property type="entry name" value="Phe_hydrox_C_dim_dom"/>
</dbReference>
<dbReference type="Gene3D" id="3.40.30.20">
    <property type="match status" value="1"/>
</dbReference>
<dbReference type="InterPro" id="IPR002938">
    <property type="entry name" value="FAD-bd"/>
</dbReference>
<sequence length="533" mass="57633">MQNPSVLIVGAGPAGLVLALTLLQSGVSVRIIDKEPTHRIGSKGAGIQPRTLELYAALGVVDDILAASIPILPTAMYEYGNAVPKAEIVLMKQYAPTPDTPYPNSAALGQHKHEEILRAHLAAHSCTVELGTELQSFEQSADHVVAHLIHTAADGTQTEERPTFAWLVGTDGARSVVRKQLGFSFLGETRKEDPVVLGDIVIKEGLDVDHWHMWRVDSKMLLLRPDDVARKSFAYMYNGGNSGEDGTLTRDQFVHEFSAFTGRTDVHFGETSWESAYRANIRMVNALRDRRVFIAGDAAHCHPPSGGQGLNSSVQDSANLGWKLALVIKELAPSSLLDTYAEERLRIIAHMLGLTSARYHEARDSKQNKFQHGDALRMLGVNYCGSSILVGSGADDVADPYEGLAPGARVCAGYRAPDASGMRAAGSTKSLFEIFHASIHTVLVFGEKSEAVQNFLKSLPVGMAQSVGVLPRGLAPSDETDLEDSEGHAFTGYGLNPKEMTVVVVRPDTVVGVVALDVEDLEKYFRGILNFAL</sequence>
<evidence type="ECO:0000259" key="7">
    <source>
        <dbReference type="Pfam" id="PF07976"/>
    </source>
</evidence>
<organism evidence="8 9">
    <name type="scientific">Roridomyces roridus</name>
    <dbReference type="NCBI Taxonomy" id="1738132"/>
    <lineage>
        <taxon>Eukaryota</taxon>
        <taxon>Fungi</taxon>
        <taxon>Dikarya</taxon>
        <taxon>Basidiomycota</taxon>
        <taxon>Agaricomycotina</taxon>
        <taxon>Agaricomycetes</taxon>
        <taxon>Agaricomycetidae</taxon>
        <taxon>Agaricales</taxon>
        <taxon>Marasmiineae</taxon>
        <taxon>Mycenaceae</taxon>
        <taxon>Roridomyces</taxon>
    </lineage>
</organism>
<dbReference type="InterPro" id="IPR036249">
    <property type="entry name" value="Thioredoxin-like_sf"/>
</dbReference>
<keyword evidence="4" id="KW-0274">FAD</keyword>
<dbReference type="EMBL" id="JARKIF010000008">
    <property type="protein sequence ID" value="KAJ7632913.1"/>
    <property type="molecule type" value="Genomic_DNA"/>
</dbReference>
<accession>A0AAD7BX48</accession>
<dbReference type="Pfam" id="PF07976">
    <property type="entry name" value="Phe_hydrox_dim"/>
    <property type="match status" value="1"/>
</dbReference>
<gene>
    <name evidence="8" type="ORF">FB45DRAFT_1057922</name>
</gene>
<dbReference type="SUPFAM" id="SSF51905">
    <property type="entry name" value="FAD/NAD(P)-binding domain"/>
    <property type="match status" value="1"/>
</dbReference>
<protein>
    <submittedName>
        <fullName evidence="8">FAD binding domain-containing protein</fullName>
    </submittedName>
</protein>
<keyword evidence="3" id="KW-0285">Flavoprotein</keyword>
<dbReference type="GO" id="GO:0016709">
    <property type="term" value="F:oxidoreductase activity, acting on paired donors, with incorporation or reduction of molecular oxygen, NAD(P)H as one donor, and incorporation of one atom of oxygen"/>
    <property type="evidence" value="ECO:0007669"/>
    <property type="project" value="UniProtKB-ARBA"/>
</dbReference>
<dbReference type="PRINTS" id="PR00420">
    <property type="entry name" value="RNGMNOXGNASE"/>
</dbReference>
<evidence type="ECO:0000256" key="1">
    <source>
        <dbReference type="ARBA" id="ARBA00001974"/>
    </source>
</evidence>
<dbReference type="InterPro" id="IPR038220">
    <property type="entry name" value="PHOX_C_sf"/>
</dbReference>
<evidence type="ECO:0000256" key="4">
    <source>
        <dbReference type="ARBA" id="ARBA00022827"/>
    </source>
</evidence>
<name>A0AAD7BX48_9AGAR</name>
<comment type="caution">
    <text evidence="8">The sequence shown here is derived from an EMBL/GenBank/DDBJ whole genome shotgun (WGS) entry which is preliminary data.</text>
</comment>
<evidence type="ECO:0000313" key="8">
    <source>
        <dbReference type="EMBL" id="KAJ7632913.1"/>
    </source>
</evidence>
<reference evidence="8" key="1">
    <citation type="submission" date="2023-03" db="EMBL/GenBank/DDBJ databases">
        <title>Massive genome expansion in bonnet fungi (Mycena s.s.) driven by repeated elements and novel gene families across ecological guilds.</title>
        <authorList>
            <consortium name="Lawrence Berkeley National Laboratory"/>
            <person name="Harder C.B."/>
            <person name="Miyauchi S."/>
            <person name="Viragh M."/>
            <person name="Kuo A."/>
            <person name="Thoen E."/>
            <person name="Andreopoulos B."/>
            <person name="Lu D."/>
            <person name="Skrede I."/>
            <person name="Drula E."/>
            <person name="Henrissat B."/>
            <person name="Morin E."/>
            <person name="Kohler A."/>
            <person name="Barry K."/>
            <person name="LaButti K."/>
            <person name="Morin E."/>
            <person name="Salamov A."/>
            <person name="Lipzen A."/>
            <person name="Mereny Z."/>
            <person name="Hegedus B."/>
            <person name="Baldrian P."/>
            <person name="Stursova M."/>
            <person name="Weitz H."/>
            <person name="Taylor A."/>
            <person name="Grigoriev I.V."/>
            <person name="Nagy L.G."/>
            <person name="Martin F."/>
            <person name="Kauserud H."/>
        </authorList>
    </citation>
    <scope>NUCLEOTIDE SEQUENCE</scope>
    <source>
        <strain evidence="8">9284</strain>
    </source>
</reference>
<dbReference type="Gene3D" id="3.30.70.2450">
    <property type="match status" value="1"/>
</dbReference>
<dbReference type="Pfam" id="PF01494">
    <property type="entry name" value="FAD_binding_3"/>
    <property type="match status" value="1"/>
</dbReference>
<dbReference type="InterPro" id="IPR050641">
    <property type="entry name" value="RIFMO-like"/>
</dbReference>
<proteinExistence type="inferred from homology"/>
<dbReference type="PANTHER" id="PTHR43004:SF19">
    <property type="entry name" value="BINDING MONOOXYGENASE, PUTATIVE (JCVI)-RELATED"/>
    <property type="match status" value="1"/>
</dbReference>
<evidence type="ECO:0000313" key="9">
    <source>
        <dbReference type="Proteomes" id="UP001221142"/>
    </source>
</evidence>
<comment type="similarity">
    <text evidence="2">Belongs to the PheA/TfdB FAD monooxygenase family.</text>
</comment>
<dbReference type="AlphaFoldDB" id="A0AAD7BX48"/>